<name>G0S3B9_CHATD</name>
<protein>
    <recommendedName>
        <fullName evidence="4">Tubby C-terminal domain-containing protein</fullName>
    </recommendedName>
</protein>
<accession>G0S3B9</accession>
<gene>
    <name evidence="2" type="ORF">CTHT_0020460</name>
</gene>
<evidence type="ECO:0008006" key="4">
    <source>
        <dbReference type="Google" id="ProtNLM"/>
    </source>
</evidence>
<dbReference type="EMBL" id="GL988040">
    <property type="protein sequence ID" value="EGS22502.1"/>
    <property type="molecule type" value="Genomic_DNA"/>
</dbReference>
<organism evidence="3">
    <name type="scientific">Chaetomium thermophilum (strain DSM 1495 / CBS 144.50 / IMI 039719)</name>
    <name type="common">Thermochaetoides thermophila</name>
    <dbReference type="NCBI Taxonomy" id="759272"/>
    <lineage>
        <taxon>Eukaryota</taxon>
        <taxon>Fungi</taxon>
        <taxon>Dikarya</taxon>
        <taxon>Ascomycota</taxon>
        <taxon>Pezizomycotina</taxon>
        <taxon>Sordariomycetes</taxon>
        <taxon>Sordariomycetidae</taxon>
        <taxon>Sordariales</taxon>
        <taxon>Chaetomiaceae</taxon>
        <taxon>Thermochaetoides</taxon>
    </lineage>
</organism>
<evidence type="ECO:0000313" key="2">
    <source>
        <dbReference type="EMBL" id="EGS22502.1"/>
    </source>
</evidence>
<evidence type="ECO:0000256" key="1">
    <source>
        <dbReference type="SAM" id="MobiDB-lite"/>
    </source>
</evidence>
<dbReference type="RefSeq" id="XP_006692521.1">
    <property type="nucleotide sequence ID" value="XM_006692458.1"/>
</dbReference>
<dbReference type="HOGENOM" id="CLU_973591_0_0_1"/>
<proteinExistence type="predicted"/>
<dbReference type="AlphaFoldDB" id="G0S3B9"/>
<dbReference type="KEGG" id="cthr:CTHT_0020460"/>
<dbReference type="Proteomes" id="UP000008066">
    <property type="component" value="Unassembled WGS sequence"/>
</dbReference>
<dbReference type="STRING" id="759272.G0S3B9"/>
<dbReference type="GeneID" id="18256084"/>
<reference evidence="2 3" key="1">
    <citation type="journal article" date="2011" name="Cell">
        <title>Insight into structure and assembly of the nuclear pore complex by utilizing the genome of a eukaryotic thermophile.</title>
        <authorList>
            <person name="Amlacher S."/>
            <person name="Sarges P."/>
            <person name="Flemming D."/>
            <person name="van Noort V."/>
            <person name="Kunze R."/>
            <person name="Devos D.P."/>
            <person name="Arumugam M."/>
            <person name="Bork P."/>
            <person name="Hurt E."/>
        </authorList>
    </citation>
    <scope>NUCLEOTIDE SEQUENCE [LARGE SCALE GENOMIC DNA]</scope>
    <source>
        <strain evidence="3">DSM 1495 / CBS 144.50 / IMI 039719</strain>
    </source>
</reference>
<evidence type="ECO:0000313" key="3">
    <source>
        <dbReference type="Proteomes" id="UP000008066"/>
    </source>
</evidence>
<feature type="region of interest" description="Disordered" evidence="1">
    <location>
        <begin position="88"/>
        <end position="110"/>
    </location>
</feature>
<sequence>MSHSPASISTIPGTNYPVRFTVRQAGSKCLQIVDHNSSEPVRHISYHKAGWRNKHQRITLYSGPNPSEESHPLVSVLRDLSLEAKLQSRSSHHKIQLHNPPSDDSSGENGNIRTMINMTYSRSGWIFSELTYRFFLPSPANADRLDTCTYEWRRPTHQLTEIHALRKASLQILKTGDSRPTESSLLPPQGYILVRTNVNHKSLENENPRLGWTSKGEEIVASWSRPSWGVSKTKFHFQFWGSAAEGQMNAEFFDVAIATAAAIWFDEYRNGKKN</sequence>
<keyword evidence="3" id="KW-1185">Reference proteome</keyword>